<evidence type="ECO:0000313" key="2">
    <source>
        <dbReference type="EMBL" id="KAI2665915.1"/>
    </source>
</evidence>
<keyword evidence="1" id="KW-1133">Transmembrane helix</keyword>
<evidence type="ECO:0000256" key="1">
    <source>
        <dbReference type="SAM" id="Phobius"/>
    </source>
</evidence>
<reference evidence="2 3" key="1">
    <citation type="submission" date="2022-01" db="EMBL/GenBank/DDBJ databases">
        <title>A high-quality chromosome-level genome assembly of rohu carp, Labeo rohita.</title>
        <authorList>
            <person name="Arick M.A. II"/>
            <person name="Hsu C.-Y."/>
            <person name="Magbanua Z."/>
            <person name="Pechanova O."/>
            <person name="Grover C."/>
            <person name="Miller E."/>
            <person name="Thrash A."/>
            <person name="Ezzel L."/>
            <person name="Alam S."/>
            <person name="Benzie J."/>
            <person name="Hamilton M."/>
            <person name="Karsi A."/>
            <person name="Lawrence M.L."/>
            <person name="Peterson D.G."/>
        </authorList>
    </citation>
    <scope>NUCLEOTIDE SEQUENCE [LARGE SCALE GENOMIC DNA]</scope>
    <source>
        <strain evidence="3">BAU-BD-2019</strain>
        <tissue evidence="2">Blood</tissue>
    </source>
</reference>
<keyword evidence="1" id="KW-0812">Transmembrane</keyword>
<comment type="caution">
    <text evidence="2">The sequence shown here is derived from an EMBL/GenBank/DDBJ whole genome shotgun (WGS) entry which is preliminary data.</text>
</comment>
<proteinExistence type="predicted"/>
<dbReference type="EMBL" id="JACTAM010000004">
    <property type="protein sequence ID" value="KAI2665915.1"/>
    <property type="molecule type" value="Genomic_DNA"/>
</dbReference>
<accession>A0ABQ8MSU9</accession>
<keyword evidence="1" id="KW-0472">Membrane</keyword>
<dbReference type="Proteomes" id="UP000830375">
    <property type="component" value="Unassembled WGS sequence"/>
</dbReference>
<feature type="transmembrane region" description="Helical" evidence="1">
    <location>
        <begin position="119"/>
        <end position="139"/>
    </location>
</feature>
<sequence length="175" mass="19052">MQSHSPHHTKPVYVMPATQGPHCKMAAIPQTVHKMAAILKPAHVMSAFPSLLLQTLLTSCLLLQGLLTSHLPRQSPRPRWPPRLSLATSQLLPKFPQGIFLGEGCSIPATSEPPTILEVLPPSAALPVMAIAILSVWAAHRTSEASSVHELVCVMCAIIVWYKYTLMLPLFLVTS</sequence>
<evidence type="ECO:0000313" key="3">
    <source>
        <dbReference type="Proteomes" id="UP000830375"/>
    </source>
</evidence>
<keyword evidence="3" id="KW-1185">Reference proteome</keyword>
<organism evidence="2 3">
    <name type="scientific">Labeo rohita</name>
    <name type="common">Indian major carp</name>
    <name type="synonym">Cyprinus rohita</name>
    <dbReference type="NCBI Taxonomy" id="84645"/>
    <lineage>
        <taxon>Eukaryota</taxon>
        <taxon>Metazoa</taxon>
        <taxon>Chordata</taxon>
        <taxon>Craniata</taxon>
        <taxon>Vertebrata</taxon>
        <taxon>Euteleostomi</taxon>
        <taxon>Actinopterygii</taxon>
        <taxon>Neopterygii</taxon>
        <taxon>Teleostei</taxon>
        <taxon>Ostariophysi</taxon>
        <taxon>Cypriniformes</taxon>
        <taxon>Cyprinidae</taxon>
        <taxon>Labeoninae</taxon>
        <taxon>Labeonini</taxon>
        <taxon>Labeo</taxon>
    </lineage>
</organism>
<name>A0ABQ8MSU9_LABRO</name>
<feature type="transmembrane region" description="Helical" evidence="1">
    <location>
        <begin position="151"/>
        <end position="172"/>
    </location>
</feature>
<protein>
    <submittedName>
        <fullName evidence="2">Ribosomal large subunit pseudouridine synthase E</fullName>
    </submittedName>
</protein>
<feature type="transmembrane region" description="Helical" evidence="1">
    <location>
        <begin position="44"/>
        <end position="67"/>
    </location>
</feature>
<gene>
    <name evidence="2" type="ORF">H4Q32_023031</name>
</gene>